<dbReference type="InterPro" id="IPR002220">
    <property type="entry name" value="DapA-like"/>
</dbReference>
<name>A0A9D7STX3_9BACT</name>
<dbReference type="Pfam" id="PF00701">
    <property type="entry name" value="DHDPS"/>
    <property type="match status" value="1"/>
</dbReference>
<dbReference type="InterPro" id="IPR013785">
    <property type="entry name" value="Aldolase_TIM"/>
</dbReference>
<evidence type="ECO:0000256" key="2">
    <source>
        <dbReference type="PIRNR" id="PIRNR001365"/>
    </source>
</evidence>
<dbReference type="PRINTS" id="PR00146">
    <property type="entry name" value="DHPICSNTHASE"/>
</dbReference>
<sequence>MKSLPWSGVYSAVTSKFDDEGQLDPEAFLNNLRIQVNAGINAIIIGGSLGESSTISHDERIEMLYTARSEFKQKIPILINIAEGSTHNAVSLAMRAEDSGADGLMVLPPMMYKATDAEVVDFFADIATSTSLPILVYNNPVDYKIEITPLMFDLLLKYDTIQAVKESTRDTANITRLRNWFGDRLKILTGVDTIATESIIMGADGWVAGLVNAFPAETVAIFRLIKAGQIDRAIEINKWFLPLFELDISPQLVQNIKLAESISGTGTEYVRSPRKMLSGTHRERIVTIVESAIALRPDVSGYLNL</sequence>
<feature type="active site" description="Proton donor/acceptor" evidence="3">
    <location>
        <position position="137"/>
    </location>
</feature>
<protein>
    <submittedName>
        <fullName evidence="5">Dihydrodipicolinate synthase family protein</fullName>
    </submittedName>
</protein>
<evidence type="ECO:0000313" key="6">
    <source>
        <dbReference type="Proteomes" id="UP000808337"/>
    </source>
</evidence>
<dbReference type="PIRSF" id="PIRSF001365">
    <property type="entry name" value="DHDPS"/>
    <property type="match status" value="1"/>
</dbReference>
<evidence type="ECO:0000313" key="5">
    <source>
        <dbReference type="EMBL" id="MBK9981923.1"/>
    </source>
</evidence>
<accession>A0A9D7STX3</accession>
<comment type="similarity">
    <text evidence="2">Belongs to the DapA family.</text>
</comment>
<feature type="binding site" evidence="4">
    <location>
        <position position="207"/>
    </location>
    <ligand>
        <name>pyruvate</name>
        <dbReference type="ChEBI" id="CHEBI:15361"/>
    </ligand>
</feature>
<dbReference type="SMART" id="SM01130">
    <property type="entry name" value="DHDPS"/>
    <property type="match status" value="1"/>
</dbReference>
<dbReference type="CDD" id="cd00408">
    <property type="entry name" value="DHDPS-like"/>
    <property type="match status" value="1"/>
</dbReference>
<dbReference type="Proteomes" id="UP000808337">
    <property type="component" value="Unassembled WGS sequence"/>
</dbReference>
<proteinExistence type="inferred from homology"/>
<keyword evidence="1 2" id="KW-0456">Lyase</keyword>
<evidence type="ECO:0000256" key="3">
    <source>
        <dbReference type="PIRSR" id="PIRSR001365-1"/>
    </source>
</evidence>
<evidence type="ECO:0000256" key="4">
    <source>
        <dbReference type="PIRSR" id="PIRSR001365-2"/>
    </source>
</evidence>
<dbReference type="Gene3D" id="3.20.20.70">
    <property type="entry name" value="Aldolase class I"/>
    <property type="match status" value="1"/>
</dbReference>
<dbReference type="PANTHER" id="PTHR42849">
    <property type="entry name" value="N-ACETYLNEURAMINATE LYASE"/>
    <property type="match status" value="1"/>
</dbReference>
<dbReference type="AlphaFoldDB" id="A0A9D7STX3"/>
<dbReference type="GO" id="GO:0005829">
    <property type="term" value="C:cytosol"/>
    <property type="evidence" value="ECO:0007669"/>
    <property type="project" value="TreeGrafter"/>
</dbReference>
<dbReference type="EMBL" id="JADKGY010000001">
    <property type="protein sequence ID" value="MBK9981923.1"/>
    <property type="molecule type" value="Genomic_DNA"/>
</dbReference>
<comment type="caution">
    <text evidence="5">The sequence shown here is derived from an EMBL/GenBank/DDBJ whole genome shotgun (WGS) entry which is preliminary data.</text>
</comment>
<dbReference type="GO" id="GO:0008747">
    <property type="term" value="F:N-acetylneuraminate lyase activity"/>
    <property type="evidence" value="ECO:0007669"/>
    <property type="project" value="TreeGrafter"/>
</dbReference>
<feature type="active site" description="Schiff-base intermediate with substrate" evidence="3">
    <location>
        <position position="165"/>
    </location>
</feature>
<reference evidence="5 6" key="1">
    <citation type="submission" date="2020-10" db="EMBL/GenBank/DDBJ databases">
        <title>Connecting structure to function with the recovery of over 1000 high-quality activated sludge metagenome-assembled genomes encoding full-length rRNA genes using long-read sequencing.</title>
        <authorList>
            <person name="Singleton C.M."/>
            <person name="Petriglieri F."/>
            <person name="Kristensen J.M."/>
            <person name="Kirkegaard R.H."/>
            <person name="Michaelsen T.Y."/>
            <person name="Andersen M.H."/>
            <person name="Karst S.M."/>
            <person name="Dueholm M.S."/>
            <person name="Nielsen P.H."/>
            <person name="Albertsen M."/>
        </authorList>
    </citation>
    <scope>NUCLEOTIDE SEQUENCE [LARGE SCALE GENOMIC DNA]</scope>
    <source>
        <strain evidence="5">Ribe_18-Q3-R11-54_MAXAC.273</strain>
    </source>
</reference>
<dbReference type="SUPFAM" id="SSF51569">
    <property type="entry name" value="Aldolase"/>
    <property type="match status" value="1"/>
</dbReference>
<dbReference type="GO" id="GO:0019262">
    <property type="term" value="P:N-acetylneuraminate catabolic process"/>
    <property type="evidence" value="ECO:0007669"/>
    <property type="project" value="TreeGrafter"/>
</dbReference>
<dbReference type="PANTHER" id="PTHR42849:SF1">
    <property type="entry name" value="N-ACETYLNEURAMINATE LYASE"/>
    <property type="match status" value="1"/>
</dbReference>
<organism evidence="5 6">
    <name type="scientific">Candidatus Opimibacter skivensis</name>
    <dbReference type="NCBI Taxonomy" id="2982028"/>
    <lineage>
        <taxon>Bacteria</taxon>
        <taxon>Pseudomonadati</taxon>
        <taxon>Bacteroidota</taxon>
        <taxon>Saprospiria</taxon>
        <taxon>Saprospirales</taxon>
        <taxon>Saprospiraceae</taxon>
        <taxon>Candidatus Opimibacter</taxon>
    </lineage>
</organism>
<gene>
    <name evidence="5" type="ORF">IPP15_05775</name>
</gene>
<evidence type="ECO:0000256" key="1">
    <source>
        <dbReference type="ARBA" id="ARBA00023239"/>
    </source>
</evidence>